<organism evidence="1 2">
    <name type="scientific">Rhodocytophaga aerolata</name>
    <dbReference type="NCBI Taxonomy" id="455078"/>
    <lineage>
        <taxon>Bacteria</taxon>
        <taxon>Pseudomonadati</taxon>
        <taxon>Bacteroidota</taxon>
        <taxon>Cytophagia</taxon>
        <taxon>Cytophagales</taxon>
        <taxon>Rhodocytophagaceae</taxon>
        <taxon>Rhodocytophaga</taxon>
    </lineage>
</organism>
<sequence length="70" mass="7638">MEITKHFCFLATIPRLSISLVKAAAGVHFSTHQVMFAEAFAGNLSDKTPCTADKQSMQPLPVCHIPDTHV</sequence>
<evidence type="ECO:0000313" key="1">
    <source>
        <dbReference type="EMBL" id="MDO1449451.1"/>
    </source>
</evidence>
<dbReference type="Proteomes" id="UP001168528">
    <property type="component" value="Unassembled WGS sequence"/>
</dbReference>
<evidence type="ECO:0008006" key="3">
    <source>
        <dbReference type="Google" id="ProtNLM"/>
    </source>
</evidence>
<dbReference type="EMBL" id="JAUKPO010000019">
    <property type="protein sequence ID" value="MDO1449451.1"/>
    <property type="molecule type" value="Genomic_DNA"/>
</dbReference>
<protein>
    <recommendedName>
        <fullName evidence="3">Secreted protein</fullName>
    </recommendedName>
</protein>
<reference evidence="1" key="1">
    <citation type="submission" date="2023-07" db="EMBL/GenBank/DDBJ databases">
        <title>The genome sequence of Rhodocytophaga aerolata KACC 12507.</title>
        <authorList>
            <person name="Zhang X."/>
        </authorList>
    </citation>
    <scope>NUCLEOTIDE SEQUENCE</scope>
    <source>
        <strain evidence="1">KACC 12507</strain>
    </source>
</reference>
<comment type="caution">
    <text evidence="1">The sequence shown here is derived from an EMBL/GenBank/DDBJ whole genome shotgun (WGS) entry which is preliminary data.</text>
</comment>
<accession>A0ABT8RBH1</accession>
<proteinExistence type="predicted"/>
<evidence type="ECO:0000313" key="2">
    <source>
        <dbReference type="Proteomes" id="UP001168528"/>
    </source>
</evidence>
<name>A0ABT8RBH1_9BACT</name>
<dbReference type="RefSeq" id="WP_302040254.1">
    <property type="nucleotide sequence ID" value="NZ_JAUKPO010000019.1"/>
</dbReference>
<keyword evidence="2" id="KW-1185">Reference proteome</keyword>
<gene>
    <name evidence="1" type="ORF">Q0590_24460</name>
</gene>